<feature type="transmembrane region" description="Helical" evidence="10">
    <location>
        <begin position="86"/>
        <end position="104"/>
    </location>
</feature>
<feature type="binding site" evidence="10">
    <location>
        <position position="123"/>
    </location>
    <ligand>
        <name>Na(+)</name>
        <dbReference type="ChEBI" id="CHEBI:29101"/>
        <note>structural</note>
    </ligand>
</feature>
<evidence type="ECO:0000256" key="9">
    <source>
        <dbReference type="ARBA" id="ARBA00049940"/>
    </source>
</evidence>
<keyword evidence="3 10" id="KW-0812">Transmembrane</keyword>
<dbReference type="PANTHER" id="PTHR28259:SF1">
    <property type="entry name" value="FLUORIDE EXPORT PROTEIN 1-RELATED"/>
    <property type="match status" value="1"/>
</dbReference>
<keyword evidence="10" id="KW-0479">Metal-binding</keyword>
<evidence type="ECO:0000256" key="4">
    <source>
        <dbReference type="ARBA" id="ARBA00022989"/>
    </source>
</evidence>
<comment type="activity regulation">
    <text evidence="10">Na(+) is not transported, but it plays an essential structural role and its presence is essential for fluoride channel function.</text>
</comment>
<comment type="catalytic activity">
    <reaction evidence="8">
        <text>fluoride(in) = fluoride(out)</text>
        <dbReference type="Rhea" id="RHEA:76159"/>
        <dbReference type="ChEBI" id="CHEBI:17051"/>
    </reaction>
    <physiologicalReaction direction="left-to-right" evidence="8">
        <dbReference type="Rhea" id="RHEA:76160"/>
    </physiologicalReaction>
</comment>
<feature type="transmembrane region" description="Helical" evidence="10">
    <location>
        <begin position="145"/>
        <end position="168"/>
    </location>
</feature>
<dbReference type="HAMAP" id="MF_00454">
    <property type="entry name" value="FluC"/>
    <property type="match status" value="1"/>
</dbReference>
<keyword evidence="10" id="KW-0915">Sodium</keyword>
<dbReference type="Pfam" id="PF02537">
    <property type="entry name" value="CRCB"/>
    <property type="match status" value="1"/>
</dbReference>
<reference evidence="13" key="1">
    <citation type="journal article" date="2015" name="Chem. Biol.">
        <title>Structure, bioactivity, and resistance mechanism of streptomonomicin, an unusual lasso Peptide from an understudied halophilic actinomycete.</title>
        <authorList>
            <person name="Metelev M."/>
            <person name="Tietz J.I."/>
            <person name="Melby J.O."/>
            <person name="Blair P.M."/>
            <person name="Zhu L."/>
            <person name="Livnat I."/>
            <person name="Severinov K."/>
            <person name="Mitchell D.A."/>
        </authorList>
    </citation>
    <scope>NUCLEOTIDE SEQUENCE [LARGE SCALE GENOMIC DNA]</scope>
    <source>
        <strain evidence="13">YIM 90003</strain>
    </source>
</reference>
<dbReference type="OrthoDB" id="4408652at2"/>
<evidence type="ECO:0000256" key="5">
    <source>
        <dbReference type="ARBA" id="ARBA00023136"/>
    </source>
</evidence>
<comment type="function">
    <text evidence="9 10">Fluoride-specific ion channel. Important for reducing fluoride concentration in the cell, thus reducing its toxicity.</text>
</comment>
<dbReference type="EMBL" id="JROO01000042">
    <property type="protein sequence ID" value="KIH97162.1"/>
    <property type="molecule type" value="Genomic_DNA"/>
</dbReference>
<evidence type="ECO:0000256" key="10">
    <source>
        <dbReference type="HAMAP-Rule" id="MF_00454"/>
    </source>
</evidence>
<feature type="binding site" evidence="10">
    <location>
        <position position="126"/>
    </location>
    <ligand>
        <name>Na(+)</name>
        <dbReference type="ChEBI" id="CHEBI:29101"/>
        <note>structural</note>
    </ligand>
</feature>
<comment type="subcellular location">
    <subcellularLocation>
        <location evidence="1 10">Cell membrane</location>
        <topology evidence="1 10">Multi-pass membrane protein</topology>
    </subcellularLocation>
</comment>
<evidence type="ECO:0000256" key="6">
    <source>
        <dbReference type="ARBA" id="ARBA00023303"/>
    </source>
</evidence>
<evidence type="ECO:0000256" key="2">
    <source>
        <dbReference type="ARBA" id="ARBA00022475"/>
    </source>
</evidence>
<keyword evidence="6 10" id="KW-0407">Ion channel</keyword>
<keyword evidence="4 10" id="KW-1133">Transmembrane helix</keyword>
<dbReference type="RefSeq" id="WP_040276040.1">
    <property type="nucleotide sequence ID" value="NZ_JROO01000042.1"/>
</dbReference>
<evidence type="ECO:0000256" key="3">
    <source>
        <dbReference type="ARBA" id="ARBA00022692"/>
    </source>
</evidence>
<dbReference type="GO" id="GO:0062054">
    <property type="term" value="F:fluoride channel activity"/>
    <property type="evidence" value="ECO:0007669"/>
    <property type="project" value="UniProtKB-UniRule"/>
</dbReference>
<evidence type="ECO:0000256" key="11">
    <source>
        <dbReference type="SAM" id="MobiDB-lite"/>
    </source>
</evidence>
<keyword evidence="13" id="KW-1185">Reference proteome</keyword>
<proteinExistence type="inferred from homology"/>
<keyword evidence="10" id="KW-0813">Transport</keyword>
<evidence type="ECO:0000256" key="1">
    <source>
        <dbReference type="ARBA" id="ARBA00004651"/>
    </source>
</evidence>
<protein>
    <recommendedName>
        <fullName evidence="10">Fluoride-specific ion channel FluC</fullName>
    </recommendedName>
</protein>
<gene>
    <name evidence="10" type="primary">fluC</name>
    <name evidence="10" type="synonym">crcB</name>
    <name evidence="12" type="ORF">LP52_20810</name>
</gene>
<comment type="similarity">
    <text evidence="7 10">Belongs to the fluoride channel Fluc/FEX (TC 1.A.43) family.</text>
</comment>
<comment type="caution">
    <text evidence="12">The sequence shown here is derived from an EMBL/GenBank/DDBJ whole genome shotgun (WGS) entry which is preliminary data.</text>
</comment>
<evidence type="ECO:0000313" key="12">
    <source>
        <dbReference type="EMBL" id="KIH97162.1"/>
    </source>
</evidence>
<keyword evidence="5 10" id="KW-0472">Membrane</keyword>
<feature type="region of interest" description="Disordered" evidence="11">
    <location>
        <begin position="1"/>
        <end position="36"/>
    </location>
</feature>
<name>A0A0C2JJR6_9ACTN</name>
<keyword evidence="2 10" id="KW-1003">Cell membrane</keyword>
<dbReference type="PANTHER" id="PTHR28259">
    <property type="entry name" value="FLUORIDE EXPORT PROTEIN 1-RELATED"/>
    <property type="match status" value="1"/>
</dbReference>
<feature type="transmembrane region" description="Helical" evidence="10">
    <location>
        <begin position="116"/>
        <end position="133"/>
    </location>
</feature>
<dbReference type="GO" id="GO:0005886">
    <property type="term" value="C:plasma membrane"/>
    <property type="evidence" value="ECO:0007669"/>
    <property type="project" value="UniProtKB-SubCell"/>
</dbReference>
<dbReference type="GO" id="GO:0140114">
    <property type="term" value="P:cellular detoxification of fluoride"/>
    <property type="evidence" value="ECO:0007669"/>
    <property type="project" value="UniProtKB-UniRule"/>
</dbReference>
<dbReference type="InterPro" id="IPR003691">
    <property type="entry name" value="FluC"/>
</dbReference>
<feature type="transmembrane region" description="Helical" evidence="10">
    <location>
        <begin position="50"/>
        <end position="74"/>
    </location>
</feature>
<dbReference type="GO" id="GO:0046872">
    <property type="term" value="F:metal ion binding"/>
    <property type="evidence" value="ECO:0007669"/>
    <property type="project" value="UniProtKB-KW"/>
</dbReference>
<accession>A0A0C2JJR6</accession>
<evidence type="ECO:0000256" key="7">
    <source>
        <dbReference type="ARBA" id="ARBA00035120"/>
    </source>
</evidence>
<evidence type="ECO:0000313" key="13">
    <source>
        <dbReference type="Proteomes" id="UP000031675"/>
    </source>
</evidence>
<evidence type="ECO:0000256" key="8">
    <source>
        <dbReference type="ARBA" id="ARBA00035585"/>
    </source>
</evidence>
<sequence length="196" mass="19534">MPERSDSARPGRGSCEPGGASAAAEAPPPVDPDIGPHALRRRRELRDAPWAVLAAVSLGGAIGGAARGAVGLALPHQAGDVPWATLAANLPGCLLIGVLMTVVVHARPDSRLLRPFAGVGVLGGYTTFSAHIGDVRDLLEAGAPAGALGYIGATLLGGLAAVWAGVALTERVLGRRAANVRPSGDRSGGGDGEATP</sequence>
<organism evidence="12 13">
    <name type="scientific">Streptomonospora alba</name>
    <dbReference type="NCBI Taxonomy" id="183763"/>
    <lineage>
        <taxon>Bacteria</taxon>
        <taxon>Bacillati</taxon>
        <taxon>Actinomycetota</taxon>
        <taxon>Actinomycetes</taxon>
        <taxon>Streptosporangiales</taxon>
        <taxon>Nocardiopsidaceae</taxon>
        <taxon>Streptomonospora</taxon>
    </lineage>
</organism>
<dbReference type="Proteomes" id="UP000031675">
    <property type="component" value="Unassembled WGS sequence"/>
</dbReference>
<dbReference type="AlphaFoldDB" id="A0A0C2JJR6"/>
<keyword evidence="10" id="KW-0406">Ion transport</keyword>
<dbReference type="STRING" id="183763.LP52_20810"/>